<dbReference type="Pfam" id="PF00589">
    <property type="entry name" value="Phage_integrase"/>
    <property type="match status" value="1"/>
</dbReference>
<evidence type="ECO:0000256" key="3">
    <source>
        <dbReference type="ARBA" id="ARBA00023172"/>
    </source>
</evidence>
<evidence type="ECO:0000259" key="6">
    <source>
        <dbReference type="PROSITE" id="PS51900"/>
    </source>
</evidence>
<dbReference type="EMBL" id="JACCCF010000001">
    <property type="protein sequence ID" value="NYE40395.1"/>
    <property type="molecule type" value="Genomic_DNA"/>
</dbReference>
<evidence type="ECO:0000313" key="7">
    <source>
        <dbReference type="EMBL" id="GFM96675.1"/>
    </source>
</evidence>
<dbReference type="PROSITE" id="PS51898">
    <property type="entry name" value="TYR_RECOMBINASE"/>
    <property type="match status" value="1"/>
</dbReference>
<gene>
    <name evidence="8" type="ORF">HEB29_001406</name>
    <name evidence="7" type="ORF">Sfulv_14860</name>
</gene>
<dbReference type="Gene3D" id="1.10.443.10">
    <property type="entry name" value="Intergrase catalytic core"/>
    <property type="match status" value="1"/>
</dbReference>
<dbReference type="InterPro" id="IPR050090">
    <property type="entry name" value="Tyrosine_recombinase_XerCD"/>
</dbReference>
<dbReference type="Proteomes" id="UP000498980">
    <property type="component" value="Unassembled WGS sequence"/>
</dbReference>
<feature type="domain" description="Tyr recombinase" evidence="5">
    <location>
        <begin position="158"/>
        <end position="339"/>
    </location>
</feature>
<dbReference type="GO" id="GO:0015074">
    <property type="term" value="P:DNA integration"/>
    <property type="evidence" value="ECO:0007669"/>
    <property type="project" value="InterPro"/>
</dbReference>
<dbReference type="PANTHER" id="PTHR30349:SF64">
    <property type="entry name" value="PROPHAGE INTEGRASE INTD-RELATED"/>
    <property type="match status" value="1"/>
</dbReference>
<dbReference type="RefSeq" id="WP_173312851.1">
    <property type="nucleotide sequence ID" value="NZ_BAAAUE010000007.1"/>
</dbReference>
<dbReference type="EMBL" id="BLWC01000001">
    <property type="protein sequence ID" value="GFM96675.1"/>
    <property type="molecule type" value="Genomic_DNA"/>
</dbReference>
<dbReference type="InterPro" id="IPR002104">
    <property type="entry name" value="Integrase_catalytic"/>
</dbReference>
<dbReference type="PROSITE" id="PS51900">
    <property type="entry name" value="CB"/>
    <property type="match status" value="1"/>
</dbReference>
<dbReference type="PANTHER" id="PTHR30349">
    <property type="entry name" value="PHAGE INTEGRASE-RELATED"/>
    <property type="match status" value="1"/>
</dbReference>
<keyword evidence="3" id="KW-0233">DNA recombination</keyword>
<dbReference type="InterPro" id="IPR011010">
    <property type="entry name" value="DNA_brk_join_enz"/>
</dbReference>
<sequence>MASIAKRPNGKWRARYRDVAGREHARHFGRRVDAQRWIDEESASIVTGQYVDPKSRKVTVDEWCDVWIQGYGSRRASSVRQANVHLARIRQEFGPLPLVAVQPSMVRNWLARLGSEGLSASYLFALHSRLSQVMRDAVLDRKVSANPCSRRTSPGAGKQRAYVATEAQLWALYELAAAKYQPALLLGAFVGLRVGEACGLRPADVDLAARTITPAVQYPALPLKTAMSGETVPIPDSLVSVLKPLCVGRAHLLVDEEGEQVGPWQIEREMRRIRGKVATLPEGFRFHDLRHFYASLLIASGADVKVVQHRLRHGSAKTTLDTYGHLWPDSDESTRTAVERVMNGKIISLADSVRTEGASE</sequence>
<name>A0A7J0C2D8_9ACTN</name>
<evidence type="ECO:0000256" key="2">
    <source>
        <dbReference type="ARBA" id="ARBA00023125"/>
    </source>
</evidence>
<evidence type="ECO:0000313" key="9">
    <source>
        <dbReference type="Proteomes" id="UP000498980"/>
    </source>
</evidence>
<dbReference type="GO" id="GO:0003677">
    <property type="term" value="F:DNA binding"/>
    <property type="evidence" value="ECO:0007669"/>
    <property type="project" value="UniProtKB-UniRule"/>
</dbReference>
<dbReference type="Gene3D" id="1.10.150.130">
    <property type="match status" value="1"/>
</dbReference>
<feature type="domain" description="Core-binding (CB)" evidence="6">
    <location>
        <begin position="58"/>
        <end position="138"/>
    </location>
</feature>
<evidence type="ECO:0000256" key="1">
    <source>
        <dbReference type="ARBA" id="ARBA00008857"/>
    </source>
</evidence>
<evidence type="ECO:0000259" key="5">
    <source>
        <dbReference type="PROSITE" id="PS51898"/>
    </source>
</evidence>
<keyword evidence="2 4" id="KW-0238">DNA-binding</keyword>
<evidence type="ECO:0000256" key="4">
    <source>
        <dbReference type="PROSITE-ProRule" id="PRU01248"/>
    </source>
</evidence>
<dbReference type="InterPro" id="IPR044068">
    <property type="entry name" value="CB"/>
</dbReference>
<accession>A0A7J0C2D8</accession>
<dbReference type="InterPro" id="IPR010998">
    <property type="entry name" value="Integrase_recombinase_N"/>
</dbReference>
<keyword evidence="9" id="KW-1185">Reference proteome</keyword>
<reference evidence="8 10" key="2">
    <citation type="submission" date="2020-07" db="EMBL/GenBank/DDBJ databases">
        <title>Sequencing the genomes of 1000 actinobacteria strains.</title>
        <authorList>
            <person name="Klenk H.-P."/>
        </authorList>
    </citation>
    <scope>NUCLEOTIDE SEQUENCE [LARGE SCALE GENOMIC DNA]</scope>
    <source>
        <strain evidence="8 10">DSM 41455</strain>
    </source>
</reference>
<comment type="similarity">
    <text evidence="1">Belongs to the 'phage' integrase family.</text>
</comment>
<protein>
    <submittedName>
        <fullName evidence="7 8">Integrase</fullName>
    </submittedName>
</protein>
<dbReference type="InterPro" id="IPR058717">
    <property type="entry name" value="Phage_L5_Integrase_N"/>
</dbReference>
<comment type="caution">
    <text evidence="7">The sequence shown here is derived from an EMBL/GenBank/DDBJ whole genome shotgun (WGS) entry which is preliminary data.</text>
</comment>
<dbReference type="CDD" id="cd01189">
    <property type="entry name" value="INT_ICEBs1_C_like"/>
    <property type="match status" value="1"/>
</dbReference>
<dbReference type="InterPro" id="IPR013762">
    <property type="entry name" value="Integrase-like_cat_sf"/>
</dbReference>
<evidence type="ECO:0000313" key="8">
    <source>
        <dbReference type="EMBL" id="NYE40395.1"/>
    </source>
</evidence>
<reference evidence="7 9" key="1">
    <citation type="submission" date="2020-05" db="EMBL/GenBank/DDBJ databases">
        <title>Whole genome shotgun sequence of Streptomyces fulvorobeus NBRC 15897.</title>
        <authorList>
            <person name="Komaki H."/>
            <person name="Tamura T."/>
        </authorList>
    </citation>
    <scope>NUCLEOTIDE SEQUENCE [LARGE SCALE GENOMIC DNA]</scope>
    <source>
        <strain evidence="7 9">NBRC 15897</strain>
    </source>
</reference>
<dbReference type="SUPFAM" id="SSF56349">
    <property type="entry name" value="DNA breaking-rejoining enzymes"/>
    <property type="match status" value="1"/>
</dbReference>
<evidence type="ECO:0000313" key="10">
    <source>
        <dbReference type="Proteomes" id="UP000530403"/>
    </source>
</evidence>
<proteinExistence type="inferred from homology"/>
<dbReference type="AlphaFoldDB" id="A0A7J0C2D8"/>
<dbReference type="Pfam" id="PF26003">
    <property type="entry name" value="Integrase_N_phage"/>
    <property type="match status" value="1"/>
</dbReference>
<organism evidence="7 9">
    <name type="scientific">Streptomyces fulvorobeus</name>
    <dbReference type="NCBI Taxonomy" id="284028"/>
    <lineage>
        <taxon>Bacteria</taxon>
        <taxon>Bacillati</taxon>
        <taxon>Actinomycetota</taxon>
        <taxon>Actinomycetes</taxon>
        <taxon>Kitasatosporales</taxon>
        <taxon>Streptomycetaceae</taxon>
        <taxon>Streptomyces</taxon>
    </lineage>
</organism>
<dbReference type="Proteomes" id="UP000530403">
    <property type="component" value="Unassembled WGS sequence"/>
</dbReference>
<dbReference type="GO" id="GO:0006310">
    <property type="term" value="P:DNA recombination"/>
    <property type="evidence" value="ECO:0007669"/>
    <property type="project" value="UniProtKB-KW"/>
</dbReference>